<name>A0A1J5QBN1_9ZZZZ</name>
<organism evidence="5">
    <name type="scientific">mine drainage metagenome</name>
    <dbReference type="NCBI Taxonomy" id="410659"/>
    <lineage>
        <taxon>unclassified sequences</taxon>
        <taxon>metagenomes</taxon>
        <taxon>ecological metagenomes</taxon>
    </lineage>
</organism>
<evidence type="ECO:0000256" key="2">
    <source>
        <dbReference type="ARBA" id="ARBA00023125"/>
    </source>
</evidence>
<dbReference type="InterPro" id="IPR009057">
    <property type="entry name" value="Homeodomain-like_sf"/>
</dbReference>
<dbReference type="PANTHER" id="PTHR47506">
    <property type="entry name" value="TRANSCRIPTIONAL REGULATORY PROTEIN"/>
    <property type="match status" value="1"/>
</dbReference>
<sequence length="197" mass="21150">MRVSREQVQENRRIILEAAGRLFRKRGFEAVTVADVMKSAGLTHGGFYGYFKNKDDLIAQTLTGLLGGVALPSSDLAVLAARYLSPPHRDDFECGCPVAALASDTIRQSGEARAEMTAGLRRQIALLSQIAPGEDAAHQRRAAIGSWAAMIGALILARMTDDEALSEEILGETAAWIAARSDETDAAPERTAPSRRG</sequence>
<evidence type="ECO:0000256" key="1">
    <source>
        <dbReference type="ARBA" id="ARBA00023015"/>
    </source>
</evidence>
<dbReference type="Gene3D" id="1.10.357.10">
    <property type="entry name" value="Tetracycline Repressor, domain 2"/>
    <property type="match status" value="1"/>
</dbReference>
<dbReference type="PANTHER" id="PTHR47506:SF7">
    <property type="entry name" value="TRANSCRIPTIONAL REGULATORY PROTEIN"/>
    <property type="match status" value="1"/>
</dbReference>
<evidence type="ECO:0000259" key="4">
    <source>
        <dbReference type="PROSITE" id="PS50977"/>
    </source>
</evidence>
<dbReference type="EMBL" id="MLJW01000978">
    <property type="protein sequence ID" value="OIQ81041.1"/>
    <property type="molecule type" value="Genomic_DNA"/>
</dbReference>
<dbReference type="SUPFAM" id="SSF48498">
    <property type="entry name" value="Tetracyclin repressor-like, C-terminal domain"/>
    <property type="match status" value="1"/>
</dbReference>
<keyword evidence="3" id="KW-0804">Transcription</keyword>
<evidence type="ECO:0000313" key="5">
    <source>
        <dbReference type="EMBL" id="OIQ81041.1"/>
    </source>
</evidence>
<gene>
    <name evidence="5" type="primary">ttgR_2</name>
    <name evidence="5" type="ORF">GALL_372000</name>
</gene>
<evidence type="ECO:0000256" key="3">
    <source>
        <dbReference type="ARBA" id="ARBA00023163"/>
    </source>
</evidence>
<dbReference type="AlphaFoldDB" id="A0A1J5QBN1"/>
<dbReference type="PROSITE" id="PS01081">
    <property type="entry name" value="HTH_TETR_1"/>
    <property type="match status" value="1"/>
</dbReference>
<comment type="caution">
    <text evidence="5">The sequence shown here is derived from an EMBL/GenBank/DDBJ whole genome shotgun (WGS) entry which is preliminary data.</text>
</comment>
<keyword evidence="2" id="KW-0238">DNA-binding</keyword>
<accession>A0A1J5QBN1</accession>
<dbReference type="InterPro" id="IPR023772">
    <property type="entry name" value="DNA-bd_HTH_TetR-type_CS"/>
</dbReference>
<reference evidence="5" key="1">
    <citation type="submission" date="2016-10" db="EMBL/GenBank/DDBJ databases">
        <title>Sequence of Gallionella enrichment culture.</title>
        <authorList>
            <person name="Poehlein A."/>
            <person name="Muehling M."/>
            <person name="Daniel R."/>
        </authorList>
    </citation>
    <scope>NUCLEOTIDE SEQUENCE</scope>
</reference>
<dbReference type="InterPro" id="IPR036271">
    <property type="entry name" value="Tet_transcr_reg_TetR-rel_C_sf"/>
</dbReference>
<protein>
    <submittedName>
        <fullName evidence="5">HTH-type transcriptional regulator TtgR</fullName>
    </submittedName>
</protein>
<dbReference type="Gene3D" id="1.10.10.60">
    <property type="entry name" value="Homeodomain-like"/>
    <property type="match status" value="1"/>
</dbReference>
<dbReference type="PRINTS" id="PR00455">
    <property type="entry name" value="HTHTETR"/>
</dbReference>
<dbReference type="Pfam" id="PF00440">
    <property type="entry name" value="TetR_N"/>
    <property type="match status" value="1"/>
</dbReference>
<proteinExistence type="predicted"/>
<dbReference type="SUPFAM" id="SSF46689">
    <property type="entry name" value="Homeodomain-like"/>
    <property type="match status" value="1"/>
</dbReference>
<keyword evidence="1" id="KW-0805">Transcription regulation</keyword>
<dbReference type="GO" id="GO:0003677">
    <property type="term" value="F:DNA binding"/>
    <property type="evidence" value="ECO:0007669"/>
    <property type="project" value="UniProtKB-KW"/>
</dbReference>
<feature type="domain" description="HTH tetR-type" evidence="4">
    <location>
        <begin position="9"/>
        <end position="69"/>
    </location>
</feature>
<dbReference type="InterPro" id="IPR001647">
    <property type="entry name" value="HTH_TetR"/>
</dbReference>
<dbReference type="PROSITE" id="PS50977">
    <property type="entry name" value="HTH_TETR_2"/>
    <property type="match status" value="1"/>
</dbReference>